<evidence type="ECO:0008006" key="3">
    <source>
        <dbReference type="Google" id="ProtNLM"/>
    </source>
</evidence>
<proteinExistence type="predicted"/>
<sequence length="65" mass="7520">MGKYVGKTVEIIYLDRKGQITQRKLQIRSIHGSMVRAYCMLSKSVRTFKLENILAMHPVMSRHAV</sequence>
<accession>A0A6C0QSW7</accession>
<protein>
    <recommendedName>
        <fullName evidence="3">WYL domain-containing protein</fullName>
    </recommendedName>
</protein>
<name>A0A6C0QSW7_9BACL</name>
<dbReference type="AlphaFoldDB" id="A0A6C0QSW7"/>
<evidence type="ECO:0000313" key="1">
    <source>
        <dbReference type="EMBL" id="QHZ51611.1"/>
    </source>
</evidence>
<reference evidence="1 2" key="1">
    <citation type="journal article" date="2020" name="Int. J. Med. Microbiol.">
        <title>Discovery of Paenibacillus larvae ERIC V: Phenotypic and genomic comparison to genotypes ERIC I-IV reveal different inventories of virulence factors which correlate with epidemiological prevalences of American Foulbrood.</title>
        <authorList>
            <person name="Beims H."/>
            <person name="Bunk B."/>
            <person name="Erler S."/>
            <person name="Mohr K.I."/>
            <person name="Sproer C."/>
            <person name="Pradella S."/>
            <person name="Gunther G."/>
            <person name="Rohde M."/>
            <person name="von der Ohe W."/>
            <person name="Steinert M."/>
        </authorList>
    </citation>
    <scope>NUCLEOTIDE SEQUENCE [LARGE SCALE GENOMIC DNA]</scope>
    <source>
        <strain evidence="1">Eric_V</strain>
    </source>
</reference>
<gene>
    <name evidence="1" type="ORF">ERICV_02472</name>
</gene>
<organism evidence="1 2">
    <name type="scientific">Paenibacillus larvae subsp. larvae</name>
    <dbReference type="NCBI Taxonomy" id="147375"/>
    <lineage>
        <taxon>Bacteria</taxon>
        <taxon>Bacillati</taxon>
        <taxon>Bacillota</taxon>
        <taxon>Bacilli</taxon>
        <taxon>Bacillales</taxon>
        <taxon>Paenibacillaceae</taxon>
        <taxon>Paenibacillus</taxon>
    </lineage>
</organism>
<dbReference type="Proteomes" id="UP000464330">
    <property type="component" value="Chromosome"/>
</dbReference>
<evidence type="ECO:0000313" key="2">
    <source>
        <dbReference type="Proteomes" id="UP000464330"/>
    </source>
</evidence>
<dbReference type="EMBL" id="CP019717">
    <property type="protein sequence ID" value="QHZ51611.1"/>
    <property type="molecule type" value="Genomic_DNA"/>
</dbReference>